<accession>A0A4C1YUS3</accession>
<dbReference type="OrthoDB" id="418748at2759"/>
<comment type="caution">
    <text evidence="1">The sequence shown here is derived from an EMBL/GenBank/DDBJ whole genome shotgun (WGS) entry which is preliminary data.</text>
</comment>
<gene>
    <name evidence="1" type="ORF">EVAR_53176_1</name>
</gene>
<proteinExistence type="predicted"/>
<dbReference type="AlphaFoldDB" id="A0A4C1YUS3"/>
<evidence type="ECO:0000313" key="1">
    <source>
        <dbReference type="EMBL" id="GBP80036.1"/>
    </source>
</evidence>
<keyword evidence="2" id="KW-1185">Reference proteome</keyword>
<name>A0A4C1YUS3_EUMVA</name>
<protein>
    <submittedName>
        <fullName evidence="1">Uncharacterized protein</fullName>
    </submittedName>
</protein>
<sequence length="115" mass="12614">MDFIFVNDRLKNKVVGTGVQRGVTVGTDHFFVVCRIKALCQRSRHHAKITPMEQLFFNFSIVFAPATNAERIARRIRASQFISAAALLPSTAADAAADGCVLKAERRAKTAAAKH</sequence>
<reference evidence="1 2" key="1">
    <citation type="journal article" date="2019" name="Commun. Biol.">
        <title>The bagworm genome reveals a unique fibroin gene that provides high tensile strength.</title>
        <authorList>
            <person name="Kono N."/>
            <person name="Nakamura H."/>
            <person name="Ohtoshi R."/>
            <person name="Tomita M."/>
            <person name="Numata K."/>
            <person name="Arakawa K."/>
        </authorList>
    </citation>
    <scope>NUCLEOTIDE SEQUENCE [LARGE SCALE GENOMIC DNA]</scope>
</reference>
<dbReference type="Proteomes" id="UP000299102">
    <property type="component" value="Unassembled WGS sequence"/>
</dbReference>
<dbReference type="EMBL" id="BGZK01001443">
    <property type="protein sequence ID" value="GBP80036.1"/>
    <property type="molecule type" value="Genomic_DNA"/>
</dbReference>
<evidence type="ECO:0000313" key="2">
    <source>
        <dbReference type="Proteomes" id="UP000299102"/>
    </source>
</evidence>
<organism evidence="1 2">
    <name type="scientific">Eumeta variegata</name>
    <name type="common">Bagworm moth</name>
    <name type="synonym">Eumeta japonica</name>
    <dbReference type="NCBI Taxonomy" id="151549"/>
    <lineage>
        <taxon>Eukaryota</taxon>
        <taxon>Metazoa</taxon>
        <taxon>Ecdysozoa</taxon>
        <taxon>Arthropoda</taxon>
        <taxon>Hexapoda</taxon>
        <taxon>Insecta</taxon>
        <taxon>Pterygota</taxon>
        <taxon>Neoptera</taxon>
        <taxon>Endopterygota</taxon>
        <taxon>Lepidoptera</taxon>
        <taxon>Glossata</taxon>
        <taxon>Ditrysia</taxon>
        <taxon>Tineoidea</taxon>
        <taxon>Psychidae</taxon>
        <taxon>Oiketicinae</taxon>
        <taxon>Eumeta</taxon>
    </lineage>
</organism>